<evidence type="ECO:0000313" key="2">
    <source>
        <dbReference type="EMBL" id="QPC58102.1"/>
    </source>
</evidence>
<dbReference type="Proteomes" id="UP000241587">
    <property type="component" value="Unassembled WGS sequence"/>
</dbReference>
<evidence type="ECO:0008006" key="4">
    <source>
        <dbReference type="Google" id="ProtNLM"/>
    </source>
</evidence>
<evidence type="ECO:0000313" key="3">
    <source>
        <dbReference type="Proteomes" id="UP000241587"/>
    </source>
</evidence>
<dbReference type="AlphaFoldDB" id="A0A2T4GPQ3"/>
<dbReference type="EMBL" id="PVEM01000012">
    <property type="protein sequence ID" value="PTD05537.1"/>
    <property type="molecule type" value="Genomic_DNA"/>
</dbReference>
<organism evidence="1 3">
    <name type="scientific">Fusarium culmorum</name>
    <dbReference type="NCBI Taxonomy" id="5516"/>
    <lineage>
        <taxon>Eukaryota</taxon>
        <taxon>Fungi</taxon>
        <taxon>Dikarya</taxon>
        <taxon>Ascomycota</taxon>
        <taxon>Pezizomycotina</taxon>
        <taxon>Sordariomycetes</taxon>
        <taxon>Hypocreomycetidae</taxon>
        <taxon>Hypocreales</taxon>
        <taxon>Nectriaceae</taxon>
        <taxon>Fusarium</taxon>
    </lineage>
</organism>
<dbReference type="OrthoDB" id="4969398at2759"/>
<sequence>MPDATIESFKDAKVRKIVEFAVDLDSREVVLTVTWRDSPDSSNETTANVSEAAVQEIDEDLVLKYWKDIGGRFESTSLGMEHVFKILDEMKQFWTVQWVGYFMEEMTEVLKHEIAYKPGVGDAIVKWRRSLTQMELVKIEDFPLGVDYNRRLPAWIGQLPEVECDNIDMEAFENGDF</sequence>
<dbReference type="Proteomes" id="UP000663297">
    <property type="component" value="Chromosome 1"/>
</dbReference>
<protein>
    <recommendedName>
        <fullName evidence="4">Chromo domain-containing protein</fullName>
    </recommendedName>
</protein>
<dbReference type="OMA" id="HEIAYKP"/>
<proteinExistence type="predicted"/>
<reference evidence="2" key="2">
    <citation type="submission" date="2020-11" db="EMBL/GenBank/DDBJ databases">
        <title>The chromosome-scale genome resource for two endophytic Fusarium species: F. culmorum and F. pseudograminearum.</title>
        <authorList>
            <person name="Yuan Z."/>
        </authorList>
    </citation>
    <scope>NUCLEOTIDE SEQUENCE</scope>
    <source>
        <strain evidence="2">Class2-1B</strain>
    </source>
</reference>
<name>A0A2T4GPQ3_FUSCU</name>
<gene>
    <name evidence="1" type="ORF">FCULG_00001933</name>
    <name evidence="2" type="ORF">HYE67_000333</name>
</gene>
<evidence type="ECO:0000313" key="1">
    <source>
        <dbReference type="EMBL" id="PTD05537.1"/>
    </source>
</evidence>
<dbReference type="EMBL" id="CP064747">
    <property type="protein sequence ID" value="QPC58102.1"/>
    <property type="molecule type" value="Genomic_DNA"/>
</dbReference>
<keyword evidence="3" id="KW-1185">Reference proteome</keyword>
<accession>A0A2T4GPQ3</accession>
<reference evidence="1 3" key="1">
    <citation type="submission" date="2018-02" db="EMBL/GenBank/DDBJ databases">
        <title>Fusarium culmorum secondary metabolites in fungal-bacterial-plant interactions.</title>
        <authorList>
            <person name="Schmidt R."/>
        </authorList>
    </citation>
    <scope>NUCLEOTIDE SEQUENCE [LARGE SCALE GENOMIC DNA]</scope>
    <source>
        <strain evidence="1 3">PV</strain>
    </source>
</reference>